<proteinExistence type="inferred from homology"/>
<comment type="subcellular location">
    <subcellularLocation>
        <location evidence="1">Cell membrane</location>
        <topology evidence="1">Multi-pass membrane protein</topology>
    </subcellularLocation>
</comment>
<feature type="transmembrane region" description="Helical" evidence="7">
    <location>
        <begin position="148"/>
        <end position="164"/>
    </location>
</feature>
<dbReference type="Pfam" id="PF19053">
    <property type="entry name" value="EccD"/>
    <property type="match status" value="1"/>
</dbReference>
<feature type="transmembrane region" description="Helical" evidence="7">
    <location>
        <begin position="215"/>
        <end position="232"/>
    </location>
</feature>
<dbReference type="Proteomes" id="UP001596012">
    <property type="component" value="Unassembled WGS sequence"/>
</dbReference>
<keyword evidence="4 7" id="KW-0812">Transmembrane</keyword>
<dbReference type="RefSeq" id="WP_386345112.1">
    <property type="nucleotide sequence ID" value="NZ_JBHSFG010000041.1"/>
</dbReference>
<dbReference type="EMBL" id="JBHSFG010000041">
    <property type="protein sequence ID" value="MFC4467657.1"/>
    <property type="molecule type" value="Genomic_DNA"/>
</dbReference>
<keyword evidence="3" id="KW-1003">Cell membrane</keyword>
<feature type="transmembrane region" description="Helical" evidence="7">
    <location>
        <begin position="268"/>
        <end position="287"/>
    </location>
</feature>
<accession>A0ABV8YSW3</accession>
<evidence type="ECO:0000256" key="2">
    <source>
        <dbReference type="ARBA" id="ARBA00006162"/>
    </source>
</evidence>
<comment type="similarity">
    <text evidence="2">Belongs to the EccD/Snm4 family.</text>
</comment>
<evidence type="ECO:0000256" key="1">
    <source>
        <dbReference type="ARBA" id="ARBA00004651"/>
    </source>
</evidence>
<keyword evidence="6 7" id="KW-0472">Membrane</keyword>
<protein>
    <submittedName>
        <fullName evidence="9">Type VII secretion integral membrane protein EccD</fullName>
    </submittedName>
</protein>
<feature type="transmembrane region" description="Helical" evidence="7">
    <location>
        <begin position="237"/>
        <end position="256"/>
    </location>
</feature>
<feature type="domain" description="EccD-like transmembrane" evidence="8">
    <location>
        <begin position="120"/>
        <end position="464"/>
    </location>
</feature>
<feature type="transmembrane region" description="Helical" evidence="7">
    <location>
        <begin position="403"/>
        <end position="423"/>
    </location>
</feature>
<feature type="transmembrane region" description="Helical" evidence="7">
    <location>
        <begin position="349"/>
        <end position="366"/>
    </location>
</feature>
<dbReference type="InterPro" id="IPR044049">
    <property type="entry name" value="EccD_transm"/>
</dbReference>
<feature type="transmembrane region" description="Helical" evidence="7">
    <location>
        <begin position="123"/>
        <end position="142"/>
    </location>
</feature>
<evidence type="ECO:0000256" key="5">
    <source>
        <dbReference type="ARBA" id="ARBA00022989"/>
    </source>
</evidence>
<dbReference type="Gene3D" id="3.10.20.90">
    <property type="entry name" value="Phosphatidylinositol 3-kinase Catalytic Subunit, Chain A, domain 1"/>
    <property type="match status" value="1"/>
</dbReference>
<keyword evidence="10" id="KW-1185">Reference proteome</keyword>
<dbReference type="NCBIfam" id="TIGR03920">
    <property type="entry name" value="T7SS_EccD"/>
    <property type="match status" value="1"/>
</dbReference>
<organism evidence="9 10">
    <name type="scientific">Streptomyces xiangluensis</name>
    <dbReference type="NCBI Taxonomy" id="2665720"/>
    <lineage>
        <taxon>Bacteria</taxon>
        <taxon>Bacillati</taxon>
        <taxon>Actinomycetota</taxon>
        <taxon>Actinomycetes</taxon>
        <taxon>Kitasatosporales</taxon>
        <taxon>Streptomycetaceae</taxon>
        <taxon>Streptomyces</taxon>
    </lineage>
</organism>
<evidence type="ECO:0000259" key="8">
    <source>
        <dbReference type="Pfam" id="PF19053"/>
    </source>
</evidence>
<comment type="caution">
    <text evidence="9">The sequence shown here is derived from an EMBL/GenBank/DDBJ whole genome shotgun (WGS) entry which is preliminary data.</text>
</comment>
<dbReference type="PIRSF" id="PIRSF017804">
    <property type="entry name" value="Secretion_EccD1"/>
    <property type="match status" value="1"/>
</dbReference>
<evidence type="ECO:0000256" key="7">
    <source>
        <dbReference type="SAM" id="Phobius"/>
    </source>
</evidence>
<dbReference type="InterPro" id="IPR006707">
    <property type="entry name" value="T7SS_EccD"/>
</dbReference>
<evidence type="ECO:0000313" key="10">
    <source>
        <dbReference type="Proteomes" id="UP001596012"/>
    </source>
</evidence>
<evidence type="ECO:0000313" key="9">
    <source>
        <dbReference type="EMBL" id="MFC4467657.1"/>
    </source>
</evidence>
<reference evidence="10" key="1">
    <citation type="journal article" date="2019" name="Int. J. Syst. Evol. Microbiol.">
        <title>The Global Catalogue of Microorganisms (GCM) 10K type strain sequencing project: providing services to taxonomists for standard genome sequencing and annotation.</title>
        <authorList>
            <consortium name="The Broad Institute Genomics Platform"/>
            <consortium name="The Broad Institute Genome Sequencing Center for Infectious Disease"/>
            <person name="Wu L."/>
            <person name="Ma J."/>
        </authorList>
    </citation>
    <scope>NUCLEOTIDE SEQUENCE [LARGE SCALE GENOMIC DNA]</scope>
    <source>
        <strain evidence="10">DT43</strain>
    </source>
</reference>
<name>A0ABV8YSW3_9ACTN</name>
<feature type="transmembrane region" description="Helical" evidence="7">
    <location>
        <begin position="176"/>
        <end position="195"/>
    </location>
</feature>
<keyword evidence="5 7" id="KW-1133">Transmembrane helix</keyword>
<dbReference type="Pfam" id="PF08817">
    <property type="entry name" value="YukD"/>
    <property type="match status" value="1"/>
</dbReference>
<evidence type="ECO:0000256" key="6">
    <source>
        <dbReference type="ARBA" id="ARBA00023136"/>
    </source>
</evidence>
<sequence>MPESATAGLCHVTVHAPAKSIDLAVPADVPVADLLPTLVSYAGDDLAEEGLEHGGWILQRLGEQPLEEDRSLESIGLRDGETLYLRPRTDSLPEVVLDDLVDGIVTTMEDRPFGWVPKTSRRALLGLLMLTLAAGLAILTLPASSGELRALAAAATAILLLAGAGSASRAVGDAEAGAALGLAAVPYFALAGWLIPGGELSGPHQIETLGSRLLAAGAAAAGGAMLAVAAVVAFASLFLAMTTVAVAAVVAGALMMTTDLGPGHTAGILSLAAVVLGAFVPSMSFRLSGLRMPPLPTNAAQLQEGIEPHAPSAVAARTIAADGWMTGLYGATAAICAACLYGLAHRPTLPTLLTIVALSLLLILHSRGLGNTLQRLSLVAAGVWGLGLLAYATAVSATPSGQLLLVAGLLAVTAALAIASWTVPGRRMVPYWGRAAEILHSAMAISLLPLSLWVLGVYGMLRALNG</sequence>
<gene>
    <name evidence="9" type="primary">eccD</name>
    <name evidence="9" type="ORF">ACFPH6_24530</name>
</gene>
<dbReference type="InterPro" id="IPR024962">
    <property type="entry name" value="YukD-like"/>
</dbReference>
<feature type="transmembrane region" description="Helical" evidence="7">
    <location>
        <begin position="435"/>
        <end position="461"/>
    </location>
</feature>
<evidence type="ECO:0000256" key="4">
    <source>
        <dbReference type="ARBA" id="ARBA00022692"/>
    </source>
</evidence>
<feature type="transmembrane region" description="Helical" evidence="7">
    <location>
        <begin position="326"/>
        <end position="343"/>
    </location>
</feature>
<feature type="transmembrane region" description="Helical" evidence="7">
    <location>
        <begin position="378"/>
        <end position="397"/>
    </location>
</feature>
<evidence type="ECO:0000256" key="3">
    <source>
        <dbReference type="ARBA" id="ARBA00022475"/>
    </source>
</evidence>